<dbReference type="EMBL" id="QXFX01007564">
    <property type="protein sequence ID" value="KAE9056730.1"/>
    <property type="molecule type" value="Genomic_DNA"/>
</dbReference>
<dbReference type="AlphaFoldDB" id="A0A6A3PFG0"/>
<dbReference type="EMBL" id="QXGA01010570">
    <property type="protein sequence ID" value="KAE9055275.1"/>
    <property type="molecule type" value="Genomic_DNA"/>
</dbReference>
<organism evidence="1 3">
    <name type="scientific">Phytophthora fragariae</name>
    <dbReference type="NCBI Taxonomy" id="53985"/>
    <lineage>
        <taxon>Eukaryota</taxon>
        <taxon>Sar</taxon>
        <taxon>Stramenopiles</taxon>
        <taxon>Oomycota</taxon>
        <taxon>Peronosporomycetes</taxon>
        <taxon>Peronosporales</taxon>
        <taxon>Peronosporaceae</taxon>
        <taxon>Phytophthora</taxon>
    </lineage>
</organism>
<comment type="caution">
    <text evidence="1">The sequence shown here is derived from an EMBL/GenBank/DDBJ whole genome shotgun (WGS) entry which is preliminary data.</text>
</comment>
<proteinExistence type="predicted"/>
<evidence type="ECO:0000313" key="2">
    <source>
        <dbReference type="EMBL" id="KAE9056730.1"/>
    </source>
</evidence>
<evidence type="ECO:0000313" key="1">
    <source>
        <dbReference type="EMBL" id="KAE9055275.1"/>
    </source>
</evidence>
<accession>A0A6A3PFG0</accession>
<dbReference type="Proteomes" id="UP000440732">
    <property type="component" value="Unassembled WGS sequence"/>
</dbReference>
<name>A0A6A3PFG0_9STRA</name>
<reference evidence="1 3" key="1">
    <citation type="submission" date="2018-08" db="EMBL/GenBank/DDBJ databases">
        <title>Genomic investigation of the strawberry pathogen Phytophthora fragariae indicates pathogenicity is determined by transcriptional variation in three key races.</title>
        <authorList>
            <person name="Adams T.M."/>
            <person name="Armitage A.D."/>
            <person name="Sobczyk M.K."/>
            <person name="Bates H.J."/>
            <person name="Dunwell J.M."/>
            <person name="Nellist C.F."/>
            <person name="Harrison R.J."/>
        </authorList>
    </citation>
    <scope>NUCLEOTIDE SEQUENCE [LARGE SCALE GENOMIC DNA]</scope>
    <source>
        <strain evidence="1 3">NOV-5</strain>
        <strain evidence="2 4">ONT-3</strain>
    </source>
</reference>
<gene>
    <name evidence="1" type="ORF">PF006_g33007</name>
    <name evidence="2" type="ORF">PF010_g31651</name>
</gene>
<protein>
    <submittedName>
        <fullName evidence="1">Uncharacterized protein</fullName>
    </submittedName>
</protein>
<evidence type="ECO:0000313" key="3">
    <source>
        <dbReference type="Proteomes" id="UP000440732"/>
    </source>
</evidence>
<dbReference type="Proteomes" id="UP000488956">
    <property type="component" value="Unassembled WGS sequence"/>
</dbReference>
<evidence type="ECO:0000313" key="4">
    <source>
        <dbReference type="Proteomes" id="UP000488956"/>
    </source>
</evidence>
<sequence length="60" mass="6541">MLLGWPTILPVEDALTSMPENDQSDTVFGFATMSYRLVAEPFRPEMVTPSIATALVGEPV</sequence>